<dbReference type="Pfam" id="PF05960">
    <property type="entry name" value="DUF885"/>
    <property type="match status" value="1"/>
</dbReference>
<proteinExistence type="predicted"/>
<reference evidence="2 3" key="1">
    <citation type="submission" date="2020-08" db="EMBL/GenBank/DDBJ databases">
        <title>Genomic Encyclopedia of Type Strains, Phase IV (KMG-IV): sequencing the most valuable type-strain genomes for metagenomic binning, comparative biology and taxonomic classification.</title>
        <authorList>
            <person name="Goeker M."/>
        </authorList>
    </citation>
    <scope>NUCLEOTIDE SEQUENCE [LARGE SCALE GENOMIC DNA]</scope>
    <source>
        <strain evidence="2 3">DSM 25897</strain>
    </source>
</reference>
<dbReference type="PANTHER" id="PTHR33361">
    <property type="entry name" value="GLR0591 PROTEIN"/>
    <property type="match status" value="1"/>
</dbReference>
<keyword evidence="1" id="KW-0732">Signal</keyword>
<protein>
    <submittedName>
        <fullName evidence="2">Uncharacterized protein (DUF885 family)</fullName>
    </submittedName>
</protein>
<keyword evidence="3" id="KW-1185">Reference proteome</keyword>
<name>A0A7W8DFK5_9GAMM</name>
<evidence type="ECO:0000313" key="3">
    <source>
        <dbReference type="Proteomes" id="UP000519004"/>
    </source>
</evidence>
<dbReference type="RefSeq" id="WP_183948962.1">
    <property type="nucleotide sequence ID" value="NZ_JACHHX010000017.1"/>
</dbReference>
<gene>
    <name evidence="2" type="ORF">HNQ58_002207</name>
</gene>
<feature type="signal peptide" evidence="1">
    <location>
        <begin position="1"/>
        <end position="23"/>
    </location>
</feature>
<dbReference type="PANTHER" id="PTHR33361:SF2">
    <property type="entry name" value="DUF885 DOMAIN-CONTAINING PROTEIN"/>
    <property type="match status" value="1"/>
</dbReference>
<feature type="chain" id="PRO_5030594916" evidence="1">
    <location>
        <begin position="24"/>
        <end position="583"/>
    </location>
</feature>
<sequence length="583" mass="66780">MPKMPRLTALALTVALACPSLIAAQPSLVPDFDTVPVQTQRMAPLIQRFTSDLRSVEHVNDIQHGLRREAALRELYSGWLTRVRAMDTSGFGIEDSIDHLLFTRTLEHRLKQLDFEARRYVEAAALLPEVDALIALMEARRALDYQDGRASADVLERARVALAARLDAVKKDGARAAPGVRPVVANRAAAILDRSRESLKAWRDFYADYDPQVTWWIVQPYEGLDKVMAEYAQALRDKLAGASDPEAIIGDPIGREALLADLAYEMIPYTPEELIRLAERELAWCREEMRKAASELGYDDWRQALEYVKTRHPAPGEQPRLVRELAEEAVAFLEANELVTVPELSKRDWRMNMLSPQAQLQAPFFLGGVDVWVAFPTSTMPHEKKLMSLRGNNRHFSRAVVHHELIPGHHLQHFMNQRYQPHRNLFRTPFWTEGWALYWEFLLYDLDFARTPEDRIGMLFWRAHRAARIQFSLGFHLGQMTPQQAIDLLVANGHERENAAAEVRRSFAGDYPPIYQAAYMLGGLQFRELHRELVQSGRMSNRDFHDRILQGGVMPVEMVRARLRGEAPAADFKSNWRFYDLGR</sequence>
<organism evidence="2 3">
    <name type="scientific">Rehaibacterium terrae</name>
    <dbReference type="NCBI Taxonomy" id="1341696"/>
    <lineage>
        <taxon>Bacteria</taxon>
        <taxon>Pseudomonadati</taxon>
        <taxon>Pseudomonadota</taxon>
        <taxon>Gammaproteobacteria</taxon>
        <taxon>Lysobacterales</taxon>
        <taxon>Lysobacteraceae</taxon>
        <taxon>Rehaibacterium</taxon>
    </lineage>
</organism>
<dbReference type="InterPro" id="IPR010281">
    <property type="entry name" value="DUF885"/>
</dbReference>
<comment type="caution">
    <text evidence="2">The sequence shown here is derived from an EMBL/GenBank/DDBJ whole genome shotgun (WGS) entry which is preliminary data.</text>
</comment>
<accession>A0A7W8DFK5</accession>
<dbReference type="PROSITE" id="PS51257">
    <property type="entry name" value="PROKAR_LIPOPROTEIN"/>
    <property type="match status" value="1"/>
</dbReference>
<dbReference type="Proteomes" id="UP000519004">
    <property type="component" value="Unassembled WGS sequence"/>
</dbReference>
<evidence type="ECO:0000313" key="2">
    <source>
        <dbReference type="EMBL" id="MBB5016294.1"/>
    </source>
</evidence>
<evidence type="ECO:0000256" key="1">
    <source>
        <dbReference type="SAM" id="SignalP"/>
    </source>
</evidence>
<dbReference type="AlphaFoldDB" id="A0A7W8DFK5"/>
<dbReference type="EMBL" id="JACHHX010000017">
    <property type="protein sequence ID" value="MBB5016294.1"/>
    <property type="molecule type" value="Genomic_DNA"/>
</dbReference>